<accession>A0A1G9IU45</accession>
<dbReference type="STRING" id="417292.SAMN05421806_12553"/>
<protein>
    <submittedName>
        <fullName evidence="2">Uncharacterized protein</fullName>
    </submittedName>
</protein>
<dbReference type="AlphaFoldDB" id="A0A1G9IU45"/>
<name>A0A1G9IU45_9ACTN</name>
<dbReference type="RefSeq" id="WP_176953996.1">
    <property type="nucleotide sequence ID" value="NZ_FNFF01000025.1"/>
</dbReference>
<dbReference type="EMBL" id="FNFF01000025">
    <property type="protein sequence ID" value="SDL28314.1"/>
    <property type="molecule type" value="Genomic_DNA"/>
</dbReference>
<feature type="transmembrane region" description="Helical" evidence="1">
    <location>
        <begin position="26"/>
        <end position="48"/>
    </location>
</feature>
<keyword evidence="1" id="KW-1133">Transmembrane helix</keyword>
<sequence length="57" mass="6101">MSLSSWLLCLVLAALAVHYPWLVEAPIAGAAAIAHQPALLVALAVAILGHKIYRRWA</sequence>
<evidence type="ECO:0000313" key="3">
    <source>
        <dbReference type="Proteomes" id="UP000199155"/>
    </source>
</evidence>
<reference evidence="2 3" key="1">
    <citation type="submission" date="2016-10" db="EMBL/GenBank/DDBJ databases">
        <authorList>
            <person name="de Groot N.N."/>
        </authorList>
    </citation>
    <scope>NUCLEOTIDE SEQUENCE [LARGE SCALE GENOMIC DNA]</scope>
    <source>
        <strain evidence="2 3">CGMCC 4.5727</strain>
    </source>
</reference>
<gene>
    <name evidence="2" type="ORF">SAMN05421806_12553</name>
</gene>
<proteinExistence type="predicted"/>
<keyword evidence="1" id="KW-0472">Membrane</keyword>
<dbReference type="Proteomes" id="UP000199155">
    <property type="component" value="Unassembled WGS sequence"/>
</dbReference>
<evidence type="ECO:0000313" key="2">
    <source>
        <dbReference type="EMBL" id="SDL28314.1"/>
    </source>
</evidence>
<keyword evidence="3" id="KW-1185">Reference proteome</keyword>
<organism evidence="2 3">
    <name type="scientific">Streptomyces indicus</name>
    <dbReference type="NCBI Taxonomy" id="417292"/>
    <lineage>
        <taxon>Bacteria</taxon>
        <taxon>Bacillati</taxon>
        <taxon>Actinomycetota</taxon>
        <taxon>Actinomycetes</taxon>
        <taxon>Kitasatosporales</taxon>
        <taxon>Streptomycetaceae</taxon>
        <taxon>Streptomyces</taxon>
    </lineage>
</organism>
<keyword evidence="1" id="KW-0812">Transmembrane</keyword>
<evidence type="ECO:0000256" key="1">
    <source>
        <dbReference type="SAM" id="Phobius"/>
    </source>
</evidence>